<gene>
    <name evidence="1" type="ORF">SDC9_66841</name>
</gene>
<comment type="caution">
    <text evidence="1">The sequence shown here is derived from an EMBL/GenBank/DDBJ whole genome shotgun (WGS) entry which is preliminary data.</text>
</comment>
<name>A0A644XXL8_9ZZZZ</name>
<dbReference type="EMBL" id="VSSQ01003375">
    <property type="protein sequence ID" value="MPM20411.1"/>
    <property type="molecule type" value="Genomic_DNA"/>
</dbReference>
<dbReference type="AlphaFoldDB" id="A0A644XXL8"/>
<accession>A0A644XXL8</accession>
<sequence>MTAIKASGFALTELMEEILTVSVDTVNENLLYTPPAFKGGCNIRNELEYSMSDQAAADRKEVLARLQTGQSLDSAAGAFASDQHFEEWYAATLTRLQDLMES</sequence>
<evidence type="ECO:0000313" key="1">
    <source>
        <dbReference type="EMBL" id="MPM20411.1"/>
    </source>
</evidence>
<organism evidence="1">
    <name type="scientific">bioreactor metagenome</name>
    <dbReference type="NCBI Taxonomy" id="1076179"/>
    <lineage>
        <taxon>unclassified sequences</taxon>
        <taxon>metagenomes</taxon>
        <taxon>ecological metagenomes</taxon>
    </lineage>
</organism>
<protein>
    <submittedName>
        <fullName evidence="1">Uncharacterized protein</fullName>
    </submittedName>
</protein>
<proteinExistence type="predicted"/>
<reference evidence="1" key="1">
    <citation type="submission" date="2019-08" db="EMBL/GenBank/DDBJ databases">
        <authorList>
            <person name="Kucharzyk K."/>
            <person name="Murdoch R.W."/>
            <person name="Higgins S."/>
            <person name="Loffler F."/>
        </authorList>
    </citation>
    <scope>NUCLEOTIDE SEQUENCE</scope>
</reference>